<evidence type="ECO:0000259" key="15">
    <source>
        <dbReference type="PROSITE" id="PS50888"/>
    </source>
</evidence>
<dbReference type="InterPro" id="IPR036638">
    <property type="entry name" value="HLH_DNA-bd_sf"/>
</dbReference>
<evidence type="ECO:0000256" key="8">
    <source>
        <dbReference type="ARBA" id="ARBA00023159"/>
    </source>
</evidence>
<dbReference type="InterPro" id="IPR036910">
    <property type="entry name" value="HMG_box_dom_sf"/>
</dbReference>
<evidence type="ECO:0000256" key="3">
    <source>
        <dbReference type="ARBA" id="ARBA00019052"/>
    </source>
</evidence>
<dbReference type="GO" id="GO:0000978">
    <property type="term" value="F:RNA polymerase II cis-regulatory region sequence-specific DNA binding"/>
    <property type="evidence" value="ECO:0007669"/>
    <property type="project" value="TreeGrafter"/>
</dbReference>
<evidence type="ECO:0000313" key="17">
    <source>
        <dbReference type="Proteomes" id="UP001283361"/>
    </source>
</evidence>
<keyword evidence="12" id="KW-0539">Nucleus</keyword>
<evidence type="ECO:0000256" key="10">
    <source>
        <dbReference type="ARBA" id="ARBA00032498"/>
    </source>
</evidence>
<dbReference type="GO" id="GO:0046983">
    <property type="term" value="F:protein dimerization activity"/>
    <property type="evidence" value="ECO:0007669"/>
    <property type="project" value="InterPro"/>
</dbReference>
<feature type="region of interest" description="Disordered" evidence="13">
    <location>
        <begin position="221"/>
        <end position="254"/>
    </location>
</feature>
<keyword evidence="9" id="KW-0804">Transcription</keyword>
<sequence length="652" mass="74508">MELDQDHMCAQLISRYPSTEYASAEDDFFFMENEQEDACTQTDGHTVCKSVPDIDGPEMEVPYDSEESPKPTIFTVLDSEMASQPYLRRRRGHYFLKENSYMLKSMKEKHRENERLRHHSLNQHLRDICKSVPGSAEDGKETKVVMMQRIISYISYLENSIKTLCSKLNTKPNHRWTVLTSSLKDIEKAGTWQKESAATQSEDSMDCSVISGMSLRLKLSSPTIDSTTDPTTNDSLVSMGPPQSQICSPTETEDESENATVPSYVCLAKNKQDERDFNQDNRWCHSAEKVGMNNSETIDAFLDSNTDFDQSLFEFSSTAMESKMMGSPCEVKWLGSPEKSPLTLQGRTSKFGIQCDLQASDDQACDLTHTLFVSPDQVIPVQLVKQQNKSTYKTCWQFQKSIANSMGRFKEINATNLPAKIAYGSKKISEICQVIPCSNGTSQKDDADFCHRHEDEAMIYLHDDSQMVSLRCSKRKQSSPKRTPLFNISNLMQNIPTEFDESLKEAWIKQELSEPQTHSDSYMDLRTPEISQKIHDAAKEEHVQMNENFITERALEEECSKVLREASVAEQSKLDLRKSSWMNGFMMYSRIHRKRFIKKNPGSHTAIISKLMGHAWRSMSIEEQRPYTDKAKFCAQELQKMQDANCQHQTDL</sequence>
<feature type="DNA-binding region" description="HMG box" evidence="12">
    <location>
        <begin position="578"/>
        <end position="632"/>
    </location>
</feature>
<dbReference type="GO" id="GO:0001228">
    <property type="term" value="F:DNA-binding transcription activator activity, RNA polymerase II-specific"/>
    <property type="evidence" value="ECO:0007669"/>
    <property type="project" value="TreeGrafter"/>
</dbReference>
<accession>A0AAE0Y5R2</accession>
<evidence type="ECO:0000256" key="12">
    <source>
        <dbReference type="PROSITE-ProRule" id="PRU00267"/>
    </source>
</evidence>
<dbReference type="PROSITE" id="PS50888">
    <property type="entry name" value="BHLH"/>
    <property type="match status" value="1"/>
</dbReference>
<organism evidence="16 17">
    <name type="scientific">Elysia crispata</name>
    <name type="common">lettuce slug</name>
    <dbReference type="NCBI Taxonomy" id="231223"/>
    <lineage>
        <taxon>Eukaryota</taxon>
        <taxon>Metazoa</taxon>
        <taxon>Spiralia</taxon>
        <taxon>Lophotrochozoa</taxon>
        <taxon>Mollusca</taxon>
        <taxon>Gastropoda</taxon>
        <taxon>Heterobranchia</taxon>
        <taxon>Euthyneura</taxon>
        <taxon>Panpulmonata</taxon>
        <taxon>Sacoglossa</taxon>
        <taxon>Placobranchoidea</taxon>
        <taxon>Plakobranchidae</taxon>
        <taxon>Elysia</taxon>
    </lineage>
</organism>
<feature type="domain" description="HMG box" evidence="14">
    <location>
        <begin position="578"/>
        <end position="632"/>
    </location>
</feature>
<feature type="domain" description="BHLH" evidence="15">
    <location>
        <begin position="105"/>
        <end position="157"/>
    </location>
</feature>
<keyword evidence="5" id="KW-0112">Calmodulin-binding</keyword>
<comment type="caution">
    <text evidence="16">The sequence shown here is derived from an EMBL/GenBank/DDBJ whole genome shotgun (WGS) entry which is preliminary data.</text>
</comment>
<dbReference type="Gene3D" id="4.10.280.10">
    <property type="entry name" value="Helix-loop-helix DNA-binding domain"/>
    <property type="match status" value="1"/>
</dbReference>
<keyword evidence="8" id="KW-0010">Activator</keyword>
<dbReference type="GO" id="GO:0005516">
    <property type="term" value="F:calmodulin binding"/>
    <property type="evidence" value="ECO:0007669"/>
    <property type="project" value="UniProtKB-KW"/>
</dbReference>
<evidence type="ECO:0000256" key="11">
    <source>
        <dbReference type="ARBA" id="ARBA00045821"/>
    </source>
</evidence>
<dbReference type="EMBL" id="JAWDGP010006922">
    <property type="protein sequence ID" value="KAK3732992.1"/>
    <property type="molecule type" value="Genomic_DNA"/>
</dbReference>
<comment type="function">
    <text evidence="11">Transcriptional regulator that controls a genetic switch in male development. It is necessary and sufficient for initiating male sex determination by directing the development of supporting cell precursors (pre-Sertoli cells) as Sertoli rather than granulosa cells. Involved in different aspects of gene regulation including promoter activation or repression. Binds to the DNA consensus sequence 5'-[AT]AACAA[AT]-3'. SRY HMG box recognizes DNA by partial intercalation in the minor groove and promotes DNA bending. Also involved in pre-mRNA splicing. In male adult brain involved in the maintenance of motor functions of dopaminergic neurons.</text>
</comment>
<keyword evidence="7 12" id="KW-0238">DNA-binding</keyword>
<evidence type="ECO:0000256" key="2">
    <source>
        <dbReference type="ARBA" id="ARBA00005998"/>
    </source>
</evidence>
<evidence type="ECO:0000256" key="13">
    <source>
        <dbReference type="SAM" id="MobiDB-lite"/>
    </source>
</evidence>
<dbReference type="SMART" id="SM00398">
    <property type="entry name" value="HMG"/>
    <property type="match status" value="1"/>
</dbReference>
<dbReference type="PROSITE" id="PS50118">
    <property type="entry name" value="HMG_BOX_2"/>
    <property type="match status" value="1"/>
</dbReference>
<dbReference type="GO" id="GO:0007548">
    <property type="term" value="P:sex differentiation"/>
    <property type="evidence" value="ECO:0007669"/>
    <property type="project" value="UniProtKB-KW"/>
</dbReference>
<dbReference type="SUPFAM" id="SSF47095">
    <property type="entry name" value="HMG-box"/>
    <property type="match status" value="1"/>
</dbReference>
<dbReference type="AlphaFoldDB" id="A0AAE0Y5R2"/>
<name>A0AAE0Y5R2_9GAST</name>
<dbReference type="PANTHER" id="PTHR10270:SF161">
    <property type="entry name" value="SEX-DETERMINING REGION Y PROTEIN"/>
    <property type="match status" value="1"/>
</dbReference>
<evidence type="ECO:0000256" key="4">
    <source>
        <dbReference type="ARBA" id="ARBA00022782"/>
    </source>
</evidence>
<dbReference type="GO" id="GO:0016607">
    <property type="term" value="C:nuclear speck"/>
    <property type="evidence" value="ECO:0007669"/>
    <property type="project" value="UniProtKB-SubCell"/>
</dbReference>
<dbReference type="InterPro" id="IPR009071">
    <property type="entry name" value="HMG_box_dom"/>
</dbReference>
<dbReference type="Gene3D" id="1.10.30.10">
    <property type="entry name" value="High mobility group box domain"/>
    <property type="match status" value="1"/>
</dbReference>
<comment type="similarity">
    <text evidence="2">Belongs to the SRY family.</text>
</comment>
<dbReference type="PANTHER" id="PTHR10270">
    <property type="entry name" value="SOX TRANSCRIPTION FACTOR"/>
    <property type="match status" value="1"/>
</dbReference>
<keyword evidence="6" id="KW-0726">Sexual differentiation</keyword>
<dbReference type="Pfam" id="PF00505">
    <property type="entry name" value="HMG_box"/>
    <property type="match status" value="1"/>
</dbReference>
<evidence type="ECO:0000259" key="14">
    <source>
        <dbReference type="PROSITE" id="PS50118"/>
    </source>
</evidence>
<dbReference type="SUPFAM" id="SSF47459">
    <property type="entry name" value="HLH, helix-loop-helix DNA-binding domain"/>
    <property type="match status" value="1"/>
</dbReference>
<evidence type="ECO:0000256" key="7">
    <source>
        <dbReference type="ARBA" id="ARBA00023125"/>
    </source>
</evidence>
<dbReference type="Proteomes" id="UP001283361">
    <property type="component" value="Unassembled WGS sequence"/>
</dbReference>
<dbReference type="Pfam" id="PF00010">
    <property type="entry name" value="HLH"/>
    <property type="match status" value="1"/>
</dbReference>
<dbReference type="GO" id="GO:0030154">
    <property type="term" value="P:cell differentiation"/>
    <property type="evidence" value="ECO:0007669"/>
    <property type="project" value="UniProtKB-KW"/>
</dbReference>
<keyword evidence="4" id="KW-0221">Differentiation</keyword>
<reference evidence="16" key="1">
    <citation type="journal article" date="2023" name="G3 (Bethesda)">
        <title>A reference genome for the long-term kleptoplast-retaining sea slug Elysia crispata morphotype clarki.</title>
        <authorList>
            <person name="Eastman K.E."/>
            <person name="Pendleton A.L."/>
            <person name="Shaikh M.A."/>
            <person name="Suttiyut T."/>
            <person name="Ogas R."/>
            <person name="Tomko P."/>
            <person name="Gavelis G."/>
            <person name="Widhalm J.R."/>
            <person name="Wisecaver J.H."/>
        </authorList>
    </citation>
    <scope>NUCLEOTIDE SEQUENCE</scope>
    <source>
        <strain evidence="16">ECLA1</strain>
    </source>
</reference>
<evidence type="ECO:0000256" key="5">
    <source>
        <dbReference type="ARBA" id="ARBA00022860"/>
    </source>
</evidence>
<dbReference type="InterPro" id="IPR050140">
    <property type="entry name" value="SRY-related_HMG-box_TF-like"/>
</dbReference>
<proteinExistence type="inferred from homology"/>
<comment type="subcellular location">
    <subcellularLocation>
        <location evidence="1">Nucleus speckle</location>
    </subcellularLocation>
</comment>
<feature type="compositionally biased region" description="Low complexity" evidence="13">
    <location>
        <begin position="221"/>
        <end position="235"/>
    </location>
</feature>
<evidence type="ECO:0000256" key="9">
    <source>
        <dbReference type="ARBA" id="ARBA00023163"/>
    </source>
</evidence>
<gene>
    <name evidence="16" type="ORF">RRG08_002598</name>
</gene>
<keyword evidence="17" id="KW-1185">Reference proteome</keyword>
<evidence type="ECO:0000256" key="1">
    <source>
        <dbReference type="ARBA" id="ARBA00004324"/>
    </source>
</evidence>
<dbReference type="InterPro" id="IPR011598">
    <property type="entry name" value="bHLH_dom"/>
</dbReference>
<evidence type="ECO:0000256" key="6">
    <source>
        <dbReference type="ARBA" id="ARBA00022928"/>
    </source>
</evidence>
<evidence type="ECO:0000313" key="16">
    <source>
        <dbReference type="EMBL" id="KAK3732992.1"/>
    </source>
</evidence>
<feature type="compositionally biased region" description="Polar residues" evidence="13">
    <location>
        <begin position="241"/>
        <end position="250"/>
    </location>
</feature>
<protein>
    <recommendedName>
        <fullName evidence="3">Sex-determining region Y protein</fullName>
    </recommendedName>
    <alternativeName>
        <fullName evidence="10">Testis-determining factor</fullName>
    </alternativeName>
</protein>